<keyword evidence="4 5" id="KW-0408">Iron</keyword>
<reference evidence="8" key="2">
    <citation type="submission" date="2020-04" db="EMBL/GenBank/DDBJ databases">
        <authorList>
            <consortium name="NCBI Genome Project"/>
        </authorList>
    </citation>
    <scope>NUCLEOTIDE SEQUENCE</scope>
    <source>
        <strain evidence="8">CBS 342.82</strain>
    </source>
</reference>
<dbReference type="PANTHER" id="PTHR10209:SF886">
    <property type="entry name" value="UPF0676 PROTEIN C1494.01"/>
    <property type="match status" value="1"/>
</dbReference>
<keyword evidence="2 5" id="KW-0479">Metal-binding</keyword>
<evidence type="ECO:0000259" key="6">
    <source>
        <dbReference type="PROSITE" id="PS51471"/>
    </source>
</evidence>
<dbReference type="GO" id="GO:0044283">
    <property type="term" value="P:small molecule biosynthetic process"/>
    <property type="evidence" value="ECO:0007669"/>
    <property type="project" value="UniProtKB-ARBA"/>
</dbReference>
<dbReference type="PRINTS" id="PR00682">
    <property type="entry name" value="IPNSYNTHASE"/>
</dbReference>
<evidence type="ECO:0000256" key="4">
    <source>
        <dbReference type="ARBA" id="ARBA00023004"/>
    </source>
</evidence>
<protein>
    <submittedName>
        <fullName evidence="8">Oxidoreductase</fullName>
    </submittedName>
</protein>
<comment type="similarity">
    <text evidence="1 5">Belongs to the iron/ascorbate-dependent oxidoreductase family.</text>
</comment>
<dbReference type="InterPro" id="IPR027443">
    <property type="entry name" value="IPNS-like_sf"/>
</dbReference>
<proteinExistence type="inferred from homology"/>
<name>A0A6J3MDC6_9PEZI</name>
<dbReference type="SUPFAM" id="SSF51197">
    <property type="entry name" value="Clavaminate synthase-like"/>
    <property type="match status" value="1"/>
</dbReference>
<evidence type="ECO:0000256" key="5">
    <source>
        <dbReference type="RuleBase" id="RU003682"/>
    </source>
</evidence>
<dbReference type="InterPro" id="IPR044861">
    <property type="entry name" value="IPNS-like_FE2OG_OXY"/>
</dbReference>
<dbReference type="Pfam" id="PF14226">
    <property type="entry name" value="DIOX_N"/>
    <property type="match status" value="1"/>
</dbReference>
<sequence length="347" mass="38477">MASLVLPVIDYPTLHARKSDGTRTAESLQERRELWAALSGSGFAYLRSPGVSQETVEALFENSKKFFSKSFEEKLKIKGQLDKGRGPSQGYSNPAKLAVNPKTSDLKEFFGMYRDDDTESPNQWLPDADSQKMRADLVVFFESCHSVILELLSALTEEVGLPADTLHPYVSEKNHFIANLKYPEAQKNDFENRVRAAAHTDYGCLTLLFNDAGEGLQVKRLNHDWEYVKRKDGCAILNVGDLTSRFFNGLLPSTVHRVIEPPSLAQGLESSVGDRYSIPFFGHYNLTTMVKPLPSLVTADRPAQFEPVEAGEHVKARVRQLHLAGHSLKENEGESLKPANAAVAASA</sequence>
<reference evidence="8" key="3">
    <citation type="submission" date="2025-08" db="UniProtKB">
        <authorList>
            <consortium name="RefSeq"/>
        </authorList>
    </citation>
    <scope>IDENTIFICATION</scope>
    <source>
        <strain evidence="8">CBS 342.82</strain>
    </source>
</reference>
<evidence type="ECO:0000313" key="8">
    <source>
        <dbReference type="RefSeq" id="XP_033462924.1"/>
    </source>
</evidence>
<dbReference type="InterPro" id="IPR005123">
    <property type="entry name" value="Oxoglu/Fe-dep_dioxygenase_dom"/>
</dbReference>
<dbReference type="Gene3D" id="2.60.120.330">
    <property type="entry name" value="B-lactam Antibiotic, Isopenicillin N Synthase, Chain"/>
    <property type="match status" value="1"/>
</dbReference>
<dbReference type="AlphaFoldDB" id="A0A6J3MDC6"/>
<reference evidence="8" key="1">
    <citation type="submission" date="2020-01" db="EMBL/GenBank/DDBJ databases">
        <authorList>
            <consortium name="DOE Joint Genome Institute"/>
            <person name="Haridas S."/>
            <person name="Albert R."/>
            <person name="Binder M."/>
            <person name="Bloem J."/>
            <person name="Labutti K."/>
            <person name="Salamov A."/>
            <person name="Andreopoulos B."/>
            <person name="Baker S.E."/>
            <person name="Barry K."/>
            <person name="Bills G."/>
            <person name="Bluhm B.H."/>
            <person name="Cannon C."/>
            <person name="Castanera R."/>
            <person name="Culley D.E."/>
            <person name="Daum C."/>
            <person name="Ezra D."/>
            <person name="Gonzalez J.B."/>
            <person name="Henrissat B."/>
            <person name="Kuo A."/>
            <person name="Liang C."/>
            <person name="Lipzen A."/>
            <person name="Lutzoni F."/>
            <person name="Magnuson J."/>
            <person name="Mondo S."/>
            <person name="Nolan M."/>
            <person name="Ohm R."/>
            <person name="Pangilinan J."/>
            <person name="Park H.-J."/>
            <person name="Ramirez L."/>
            <person name="Alfaro M."/>
            <person name="Sun H."/>
            <person name="Tritt A."/>
            <person name="Yoshinaga Y."/>
            <person name="Zwiers L.-H."/>
            <person name="Turgeon B.G."/>
            <person name="Goodwin S.B."/>
            <person name="Spatafora J.W."/>
            <person name="Crous P.W."/>
            <person name="Grigoriev I.V."/>
        </authorList>
    </citation>
    <scope>NUCLEOTIDE SEQUENCE</scope>
    <source>
        <strain evidence="8">CBS 342.82</strain>
    </source>
</reference>
<gene>
    <name evidence="8" type="ORF">K489DRAFT_331358</name>
</gene>
<dbReference type="InterPro" id="IPR026992">
    <property type="entry name" value="DIOX_N"/>
</dbReference>
<dbReference type="RefSeq" id="XP_033462924.1">
    <property type="nucleotide sequence ID" value="XM_033602139.1"/>
</dbReference>
<evidence type="ECO:0000256" key="3">
    <source>
        <dbReference type="ARBA" id="ARBA00023002"/>
    </source>
</evidence>
<dbReference type="OrthoDB" id="288590at2759"/>
<dbReference type="PROSITE" id="PS51471">
    <property type="entry name" value="FE2OG_OXY"/>
    <property type="match status" value="1"/>
</dbReference>
<accession>A0A6J3MDC6</accession>
<dbReference type="Pfam" id="PF03171">
    <property type="entry name" value="2OG-FeII_Oxy"/>
    <property type="match status" value="1"/>
</dbReference>
<dbReference type="PANTHER" id="PTHR10209">
    <property type="entry name" value="OXIDOREDUCTASE, 2OG-FE II OXYGENASE FAMILY PROTEIN"/>
    <property type="match status" value="1"/>
</dbReference>
<keyword evidence="7" id="KW-1185">Reference proteome</keyword>
<feature type="domain" description="Fe2OG dioxygenase" evidence="6">
    <location>
        <begin position="181"/>
        <end position="284"/>
    </location>
</feature>
<evidence type="ECO:0000313" key="7">
    <source>
        <dbReference type="Proteomes" id="UP000504637"/>
    </source>
</evidence>
<dbReference type="Proteomes" id="UP000504637">
    <property type="component" value="Unplaced"/>
</dbReference>
<organism evidence="8">
    <name type="scientific">Dissoconium aciculare CBS 342.82</name>
    <dbReference type="NCBI Taxonomy" id="1314786"/>
    <lineage>
        <taxon>Eukaryota</taxon>
        <taxon>Fungi</taxon>
        <taxon>Dikarya</taxon>
        <taxon>Ascomycota</taxon>
        <taxon>Pezizomycotina</taxon>
        <taxon>Dothideomycetes</taxon>
        <taxon>Dothideomycetidae</taxon>
        <taxon>Mycosphaerellales</taxon>
        <taxon>Dissoconiaceae</taxon>
        <taxon>Dissoconium</taxon>
    </lineage>
</organism>
<keyword evidence="3 5" id="KW-0560">Oxidoreductase</keyword>
<evidence type="ECO:0000256" key="1">
    <source>
        <dbReference type="ARBA" id="ARBA00008056"/>
    </source>
</evidence>
<dbReference type="GO" id="GO:0016491">
    <property type="term" value="F:oxidoreductase activity"/>
    <property type="evidence" value="ECO:0007669"/>
    <property type="project" value="UniProtKB-KW"/>
</dbReference>
<evidence type="ECO:0000256" key="2">
    <source>
        <dbReference type="ARBA" id="ARBA00022723"/>
    </source>
</evidence>
<dbReference type="GeneID" id="54359939"/>
<dbReference type="GO" id="GO:0046872">
    <property type="term" value="F:metal ion binding"/>
    <property type="evidence" value="ECO:0007669"/>
    <property type="project" value="UniProtKB-KW"/>
</dbReference>